<evidence type="ECO:0000313" key="3">
    <source>
        <dbReference type="Proteomes" id="UP000594364"/>
    </source>
</evidence>
<dbReference type="OrthoDB" id="5210591at2759"/>
<keyword evidence="3" id="KW-1185">Reference proteome</keyword>
<sequence>MSRTFNHKTHFLPRCHMRAAGGCDVLHRIAEAEPDIHVTKESPRIALSSTFDMKNSLQVMIMDDASRLTVERVGPVASNKLHVHFIAKSDEGESFILTLIPTPARFLRFECLSLKAEAGLLRWLSSHQQSSSMYDERSKLKEPLNDTKAEKENRQSSNVCRDFQKFVPKVIKQGYMTCPDGIEYLLTRRLRGTTISSITETLSQQQRKSVDFQIGQLIHDISTYESPNSRFGRTSAILEPCFGRSDMTLRGTASHHTQGDAYRSWSEAFLSLLESVLRDAEDVSISVPYDKIRRHAGRFKHVLDEVTVPRLVILDAGQDLNTLVAAIHPREQQGTDHPLEKCSHSILTSQHNQLTGSPSTISEHADIDTYRVDKDIRITDETETETKHANGRDPFSVLEVVGLQDWYDSVFGDPVFTSVLSQNGNADIWTGLLCQAKNSQTTTNLEKDSTQARVRVLLYECYHALVAIVTEYYRMGLDSDDRELPARKRLLQALTKLDSIGSCMELRRHNVDPKLPPAKQRRLS</sequence>
<organism evidence="2 3">
    <name type="scientific">Epichloe festucae (strain Fl1)</name>
    <dbReference type="NCBI Taxonomy" id="877507"/>
    <lineage>
        <taxon>Eukaryota</taxon>
        <taxon>Fungi</taxon>
        <taxon>Dikarya</taxon>
        <taxon>Ascomycota</taxon>
        <taxon>Pezizomycotina</taxon>
        <taxon>Sordariomycetes</taxon>
        <taxon>Hypocreomycetidae</taxon>
        <taxon>Hypocreales</taxon>
        <taxon>Clavicipitaceae</taxon>
        <taxon>Epichloe</taxon>
    </lineage>
</organism>
<dbReference type="AlphaFoldDB" id="A0A7S9KK77"/>
<name>A0A7S9KK77_EPIFF</name>
<accession>A0A7S9KK77</accession>
<evidence type="ECO:0000256" key="1">
    <source>
        <dbReference type="SAM" id="MobiDB-lite"/>
    </source>
</evidence>
<reference evidence="2 3" key="1">
    <citation type="journal article" date="2018" name="PLoS Genet.">
        <title>Repeat elements organise 3D genome structure and mediate transcription in the filamentous fungus Epichloe festucae.</title>
        <authorList>
            <person name="Winter D.J."/>
            <person name="Ganley A.R.D."/>
            <person name="Young C.A."/>
            <person name="Liachko I."/>
            <person name="Schardl C.L."/>
            <person name="Dupont P.Y."/>
            <person name="Berry D."/>
            <person name="Ram A."/>
            <person name="Scott B."/>
            <person name="Cox M.P."/>
        </authorList>
    </citation>
    <scope>NUCLEOTIDE SEQUENCE [LARGE SCALE GENOMIC DNA]</scope>
    <source>
        <strain evidence="2 3">Fl1</strain>
    </source>
</reference>
<dbReference type="Proteomes" id="UP000594364">
    <property type="component" value="Chromosome 1"/>
</dbReference>
<protein>
    <submittedName>
        <fullName evidence="2">Uncharacterized protein</fullName>
    </submittedName>
</protein>
<evidence type="ECO:0000313" key="2">
    <source>
        <dbReference type="EMBL" id="QPG93837.1"/>
    </source>
</evidence>
<proteinExistence type="predicted"/>
<feature type="region of interest" description="Disordered" evidence="1">
    <location>
        <begin position="134"/>
        <end position="153"/>
    </location>
</feature>
<gene>
    <name evidence="2" type="ORF">C2857_002966</name>
</gene>
<dbReference type="EMBL" id="CP031385">
    <property type="protein sequence ID" value="QPG93837.1"/>
    <property type="molecule type" value="Genomic_DNA"/>
</dbReference>